<dbReference type="Pfam" id="PF05069">
    <property type="entry name" value="Phage_tail_S"/>
    <property type="match status" value="1"/>
</dbReference>
<dbReference type="Proteomes" id="UP000571554">
    <property type="component" value="Unassembled WGS sequence"/>
</dbReference>
<dbReference type="EMBL" id="JACHBW010000008">
    <property type="protein sequence ID" value="MBB6103236.1"/>
    <property type="molecule type" value="Genomic_DNA"/>
</dbReference>
<dbReference type="AlphaFoldDB" id="A0A7W9TYV4"/>
<dbReference type="InterPro" id="IPR006522">
    <property type="entry name" value="Phage_virion_morphogenesis"/>
</dbReference>
<accession>A0A7W9TYV4</accession>
<keyword evidence="2" id="KW-1185">Reference proteome</keyword>
<evidence type="ECO:0000313" key="1">
    <source>
        <dbReference type="EMBL" id="MBB6103236.1"/>
    </source>
</evidence>
<gene>
    <name evidence="1" type="ORF">F4827_003091</name>
</gene>
<reference evidence="1 2" key="1">
    <citation type="submission" date="2020-08" db="EMBL/GenBank/DDBJ databases">
        <title>Above-ground endophytic microbial communities from plants in different locations in the United States.</title>
        <authorList>
            <person name="Frank C."/>
        </authorList>
    </citation>
    <scope>NUCLEOTIDE SEQUENCE [LARGE SCALE GENOMIC DNA]</scope>
    <source>
        <strain evidence="1 2">WP4_2_2</strain>
    </source>
</reference>
<dbReference type="InterPro" id="IPR010064">
    <property type="entry name" value="HK97-gp10_tail"/>
</dbReference>
<sequence>MKTFKSLTDFSLFAAAALPVITLAEMKRGLEHCATVVEHTAKQEIGTYQDAVGPFSAWPQLADSTQEERERLGFTPNDPLLRKGDLRDSIEHETEQLRAVIGSKSDIAAYQEFGTNRIPPRPFMGPAVIHNEKLIVKILGGAVARGISGGHIAAPALGYDRDITP</sequence>
<organism evidence="1 2">
    <name type="scientific">Paraburkholderia bannensis</name>
    <dbReference type="NCBI Taxonomy" id="765414"/>
    <lineage>
        <taxon>Bacteria</taxon>
        <taxon>Pseudomonadati</taxon>
        <taxon>Pseudomonadota</taxon>
        <taxon>Betaproteobacteria</taxon>
        <taxon>Burkholderiales</taxon>
        <taxon>Burkholderiaceae</taxon>
        <taxon>Paraburkholderia</taxon>
    </lineage>
</organism>
<name>A0A7W9TYV4_9BURK</name>
<dbReference type="NCBIfam" id="TIGR01725">
    <property type="entry name" value="phge_HK97_gp10"/>
    <property type="match status" value="1"/>
</dbReference>
<protein>
    <submittedName>
        <fullName evidence="1">HK97 gp10 family phage protein</fullName>
    </submittedName>
</protein>
<proteinExistence type="predicted"/>
<dbReference type="RefSeq" id="WP_311673507.1">
    <property type="nucleotide sequence ID" value="NZ_JACHBW010000008.1"/>
</dbReference>
<comment type="caution">
    <text evidence="1">The sequence shown here is derived from an EMBL/GenBank/DDBJ whole genome shotgun (WGS) entry which is preliminary data.</text>
</comment>
<evidence type="ECO:0000313" key="2">
    <source>
        <dbReference type="Proteomes" id="UP000571554"/>
    </source>
</evidence>